<dbReference type="InterPro" id="IPR012340">
    <property type="entry name" value="NA-bd_OB-fold"/>
</dbReference>
<keyword evidence="2" id="KW-1185">Reference proteome</keyword>
<dbReference type="Proteomes" id="UP001652660">
    <property type="component" value="Chromosome 6e"/>
</dbReference>
<name>A0ABM4UYY0_COFAR</name>
<evidence type="ECO:0000256" key="1">
    <source>
        <dbReference type="SAM" id="MobiDB-lite"/>
    </source>
</evidence>
<sequence length="261" mass="29735">MKFNPTISLKTDQKTTLICNVNPSQKTTWVRARFYFEHIFQKYWYMSCKNCYRATAADYQVEFTCNSCKEKQPAVPRCRFDVDLVDNSGAIPASIFGELAEKLLTFSSLKAMQHFNEILFCPITLVHGPLMNLLILFPPSCSQNVELPLDLVHEQLKSKIFLVHIKPVQAQLADARQRYTVIYYYETGDGSNSTEITNEPKNDLTLLNDQSPALQLIDPEENTLASKICKRLSEKFDEIEKLNDSSSLDEATSSAKKSKLN</sequence>
<dbReference type="RefSeq" id="XP_071912496.1">
    <property type="nucleotide sequence ID" value="XM_072056395.1"/>
</dbReference>
<dbReference type="GeneID" id="113694527"/>
<evidence type="ECO:0000313" key="2">
    <source>
        <dbReference type="Proteomes" id="UP001652660"/>
    </source>
</evidence>
<feature type="region of interest" description="Disordered" evidence="1">
    <location>
        <begin position="240"/>
        <end position="261"/>
    </location>
</feature>
<gene>
    <name evidence="3" type="primary">LOC113694527</name>
</gene>
<accession>A0ABM4UYY0</accession>
<dbReference type="Gene3D" id="2.40.50.140">
    <property type="entry name" value="Nucleic acid-binding proteins"/>
    <property type="match status" value="1"/>
</dbReference>
<dbReference type="SUPFAM" id="SSF50249">
    <property type="entry name" value="Nucleic acid-binding proteins"/>
    <property type="match status" value="1"/>
</dbReference>
<reference evidence="3" key="1">
    <citation type="submission" date="2025-08" db="UniProtKB">
        <authorList>
            <consortium name="RefSeq"/>
        </authorList>
    </citation>
    <scope>IDENTIFICATION</scope>
    <source>
        <tissue evidence="3">Leaves</tissue>
    </source>
</reference>
<feature type="compositionally biased region" description="Polar residues" evidence="1">
    <location>
        <begin position="244"/>
        <end position="255"/>
    </location>
</feature>
<proteinExistence type="predicted"/>
<organism evidence="2 3">
    <name type="scientific">Coffea arabica</name>
    <name type="common">Arabian coffee</name>
    <dbReference type="NCBI Taxonomy" id="13443"/>
    <lineage>
        <taxon>Eukaryota</taxon>
        <taxon>Viridiplantae</taxon>
        <taxon>Streptophyta</taxon>
        <taxon>Embryophyta</taxon>
        <taxon>Tracheophyta</taxon>
        <taxon>Spermatophyta</taxon>
        <taxon>Magnoliopsida</taxon>
        <taxon>eudicotyledons</taxon>
        <taxon>Gunneridae</taxon>
        <taxon>Pentapetalae</taxon>
        <taxon>asterids</taxon>
        <taxon>lamiids</taxon>
        <taxon>Gentianales</taxon>
        <taxon>Rubiaceae</taxon>
        <taxon>Ixoroideae</taxon>
        <taxon>Gardenieae complex</taxon>
        <taxon>Bertiereae - Coffeeae clade</taxon>
        <taxon>Coffeeae</taxon>
        <taxon>Coffea</taxon>
    </lineage>
</organism>
<evidence type="ECO:0000313" key="3">
    <source>
        <dbReference type="RefSeq" id="XP_071912496.1"/>
    </source>
</evidence>
<protein>
    <submittedName>
        <fullName evidence="3">Uncharacterized protein isoform X1</fullName>
    </submittedName>
</protein>